<sequence length="189" mass="20287">MSPRPRRRSLAEREAEAIQGATSTTSRTTTRRKPTPPRRKAAAQASTNTTNTTDTTAVSARSVTIWVDTATWGRAQTVYLRSTATTGQQLAWKEWIAQTVSAYLNQDDGTGHQQRDTASASGQRSVWLPGTVIEQLDHAVAARAMAGQAATRSSLIVEALAHAVDAAGGADVPIFTGRLPRGPRPRPRT</sequence>
<dbReference type="AlphaFoldDB" id="A0A1L7RPK5"/>
<dbReference type="EMBL" id="LK995499">
    <property type="protein sequence ID" value="CED91274.1"/>
    <property type="molecule type" value="Genomic_DNA"/>
</dbReference>
<protein>
    <submittedName>
        <fullName evidence="2">Uncharacterized protein</fullName>
    </submittedName>
</protein>
<gene>
    <name evidence="2" type="ORF">AAM4_1442</name>
</gene>
<name>A0A1L7RPK5_9ACTO</name>
<feature type="compositionally biased region" description="Low complexity" evidence="1">
    <location>
        <begin position="42"/>
        <end position="55"/>
    </location>
</feature>
<feature type="region of interest" description="Disordered" evidence="1">
    <location>
        <begin position="1"/>
        <end position="55"/>
    </location>
</feature>
<reference evidence="2" key="1">
    <citation type="submission" date="2014-07" db="EMBL/GenBank/DDBJ databases">
        <authorList>
            <person name="Zhang J.E."/>
            <person name="Yang H."/>
            <person name="Guo J."/>
            <person name="Deng Z."/>
            <person name="Luo H."/>
            <person name="Luo M."/>
            <person name="Zhao B."/>
        </authorList>
    </citation>
    <scope>NUCLEOTIDE SEQUENCE</scope>
    <source>
        <strain evidence="2">AM4</strain>
    </source>
</reference>
<accession>A0A1L7RPK5</accession>
<evidence type="ECO:0000256" key="1">
    <source>
        <dbReference type="SAM" id="MobiDB-lite"/>
    </source>
</evidence>
<evidence type="ECO:0000313" key="2">
    <source>
        <dbReference type="EMBL" id="CED91274.1"/>
    </source>
</evidence>
<organism evidence="2">
    <name type="scientific">Actinomyces succiniciruminis</name>
    <dbReference type="NCBI Taxonomy" id="1522002"/>
    <lineage>
        <taxon>Bacteria</taxon>
        <taxon>Bacillati</taxon>
        <taxon>Actinomycetota</taxon>
        <taxon>Actinomycetes</taxon>
        <taxon>Actinomycetales</taxon>
        <taxon>Actinomycetaceae</taxon>
        <taxon>Actinomyces</taxon>
    </lineage>
</organism>
<proteinExistence type="predicted"/>
<feature type="compositionally biased region" description="Basic residues" evidence="1">
    <location>
        <begin position="29"/>
        <end position="41"/>
    </location>
</feature>